<organism evidence="2 3">
    <name type="scientific">Aphanomyces euteiches</name>
    <dbReference type="NCBI Taxonomy" id="100861"/>
    <lineage>
        <taxon>Eukaryota</taxon>
        <taxon>Sar</taxon>
        <taxon>Stramenopiles</taxon>
        <taxon>Oomycota</taxon>
        <taxon>Saprolegniomycetes</taxon>
        <taxon>Saprolegniales</taxon>
        <taxon>Verrucalvaceae</taxon>
        <taxon>Aphanomyces</taxon>
    </lineage>
</organism>
<dbReference type="AlphaFoldDB" id="A0A6G0WS56"/>
<evidence type="ECO:0000256" key="1">
    <source>
        <dbReference type="SAM" id="Phobius"/>
    </source>
</evidence>
<reference evidence="2 3" key="1">
    <citation type="submission" date="2019-07" db="EMBL/GenBank/DDBJ databases">
        <title>Genomics analysis of Aphanomyces spp. identifies a new class of oomycete effector associated with host adaptation.</title>
        <authorList>
            <person name="Gaulin E."/>
        </authorList>
    </citation>
    <scope>NUCLEOTIDE SEQUENCE [LARGE SCALE GENOMIC DNA]</scope>
    <source>
        <strain evidence="2 3">ATCC 201684</strain>
    </source>
</reference>
<comment type="caution">
    <text evidence="2">The sequence shown here is derived from an EMBL/GenBank/DDBJ whole genome shotgun (WGS) entry which is preliminary data.</text>
</comment>
<proteinExistence type="predicted"/>
<accession>A0A6G0WS56</accession>
<evidence type="ECO:0000313" key="2">
    <source>
        <dbReference type="EMBL" id="KAF0730257.1"/>
    </source>
</evidence>
<keyword evidence="3" id="KW-1185">Reference proteome</keyword>
<feature type="transmembrane region" description="Helical" evidence="1">
    <location>
        <begin position="52"/>
        <end position="76"/>
    </location>
</feature>
<gene>
    <name evidence="2" type="ORF">Ae201684_012259</name>
</gene>
<protein>
    <submittedName>
        <fullName evidence="2">Uncharacterized protein</fullName>
    </submittedName>
</protein>
<name>A0A6G0WS56_9STRA</name>
<evidence type="ECO:0000313" key="3">
    <source>
        <dbReference type="Proteomes" id="UP000481153"/>
    </source>
</evidence>
<keyword evidence="1" id="KW-0472">Membrane</keyword>
<keyword evidence="1" id="KW-1133">Transmembrane helix</keyword>
<dbReference type="VEuPathDB" id="FungiDB:AeMF1_009440"/>
<dbReference type="Proteomes" id="UP000481153">
    <property type="component" value="Unassembled WGS sequence"/>
</dbReference>
<sequence length="599" mass="61234">MSAKPATEDTVVGLDQPYVDVNGNGAPVKGGGGGGGASAAAGSSAVSLKATIALGLVIFALLQLIALWVLTFVYHIPVDAVQLSTSSFGGSTDQRALSFAPGTSTLRVGAGTTAYLDAATLPSDTMHYVQLAPTTSAAPSNVAVFSYYLPDKSQTAVTVVRVKSDKSVSIDAVDAANTVTNQIRGLATLSDSTTVALEQTSLGNVFVTPISTVGQTVSVQTSKRVAVATGSVSNVIGATSSSQFVVAYFEQYAPSTNYYQRLVGGSVGSDGTITLSSTPLQFGTANYYGNSSQSTTFGKPTTVSSVANAFLLPWWSSTTTRNPGLCIFQGAVGSNGDVTKTSETCSTKYLPANFVDSTVISATSILLAFHDSNNNNEFTLVIVEASASKVFFKSSFIVSGAGGSYNFGSFYSWYPRPVVSLVSSTRVAVALFNPSSQGRPYTQVFALTDAGSVKPVTPLLPLADSSFTLAGPANSAAASGAVTLAIVPVSSEAFLVSYAGKLSTMASPKRLSLVEFYGPVAGIGKGSKGLIVNGVASVGGGLTSGMSYYTTTKGDVVSVTSTDPTADYFVSGTSTVVSADSRLGVAVDDKSIYVTARAA</sequence>
<keyword evidence="1" id="KW-0812">Transmembrane</keyword>
<dbReference type="EMBL" id="VJMJ01000155">
    <property type="protein sequence ID" value="KAF0730257.1"/>
    <property type="molecule type" value="Genomic_DNA"/>
</dbReference>